<dbReference type="InterPro" id="IPR013083">
    <property type="entry name" value="Znf_RING/FYVE/PHD"/>
</dbReference>
<evidence type="ECO:0000313" key="8">
    <source>
        <dbReference type="Proteomes" id="UP000823046"/>
    </source>
</evidence>
<feature type="region of interest" description="Disordered" evidence="5">
    <location>
        <begin position="2648"/>
        <end position="2672"/>
    </location>
</feature>
<evidence type="ECO:0000256" key="5">
    <source>
        <dbReference type="SAM" id="MobiDB-lite"/>
    </source>
</evidence>
<feature type="compositionally biased region" description="Acidic residues" evidence="5">
    <location>
        <begin position="2936"/>
        <end position="2958"/>
    </location>
</feature>
<feature type="compositionally biased region" description="Low complexity" evidence="5">
    <location>
        <begin position="1542"/>
        <end position="1576"/>
    </location>
</feature>
<dbReference type="Gene3D" id="3.30.40.10">
    <property type="entry name" value="Zinc/RING finger domain, C3HC4 (zinc finger)"/>
    <property type="match status" value="1"/>
</dbReference>
<evidence type="ECO:0000259" key="6">
    <source>
        <dbReference type="PROSITE" id="PS50016"/>
    </source>
</evidence>
<dbReference type="PROSITE" id="PS50016">
    <property type="entry name" value="ZF_PHD_2"/>
    <property type="match status" value="1"/>
</dbReference>
<name>A0ABQ7JAC4_9APIC</name>
<accession>A0ABQ7JAC4</accession>
<dbReference type="SUPFAM" id="SSF57903">
    <property type="entry name" value="FYVE/PHD zinc finger"/>
    <property type="match status" value="1"/>
</dbReference>
<feature type="region of interest" description="Disordered" evidence="5">
    <location>
        <begin position="57"/>
        <end position="88"/>
    </location>
</feature>
<proteinExistence type="predicted"/>
<dbReference type="InterPro" id="IPR019786">
    <property type="entry name" value="Zinc_finger_PHD-type_CS"/>
</dbReference>
<dbReference type="InterPro" id="IPR011011">
    <property type="entry name" value="Znf_FYVE_PHD"/>
</dbReference>
<evidence type="ECO:0000256" key="1">
    <source>
        <dbReference type="ARBA" id="ARBA00022723"/>
    </source>
</evidence>
<reference evidence="7 8" key="1">
    <citation type="journal article" date="2020" name="bioRxiv">
        <title>Metabolic contributions of an alphaproteobacterial endosymbiont in the apicomplexan Cardiosporidium cionae.</title>
        <authorList>
            <person name="Hunter E.S."/>
            <person name="Paight C.J."/>
            <person name="Lane C.E."/>
        </authorList>
    </citation>
    <scope>NUCLEOTIDE SEQUENCE [LARGE SCALE GENOMIC DNA]</scope>
    <source>
        <strain evidence="7">ESH_2018</strain>
    </source>
</reference>
<evidence type="ECO:0000256" key="3">
    <source>
        <dbReference type="ARBA" id="ARBA00022833"/>
    </source>
</evidence>
<evidence type="ECO:0000256" key="2">
    <source>
        <dbReference type="ARBA" id="ARBA00022771"/>
    </source>
</evidence>
<dbReference type="Pfam" id="PF00628">
    <property type="entry name" value="PHD"/>
    <property type="match status" value="1"/>
</dbReference>
<feature type="domain" description="PHD-type" evidence="6">
    <location>
        <begin position="924"/>
        <end position="979"/>
    </location>
</feature>
<dbReference type="PROSITE" id="PS01359">
    <property type="entry name" value="ZF_PHD_1"/>
    <property type="match status" value="1"/>
</dbReference>
<keyword evidence="2 4" id="KW-0863">Zinc-finger</keyword>
<feature type="region of interest" description="Disordered" evidence="5">
    <location>
        <begin position="1529"/>
        <end position="1578"/>
    </location>
</feature>
<gene>
    <name evidence="7" type="primary">AP2VIIA7</name>
    <name evidence="7" type="ORF">IE077_002632</name>
</gene>
<organism evidence="7 8">
    <name type="scientific">Cardiosporidium cionae</name>
    <dbReference type="NCBI Taxonomy" id="476202"/>
    <lineage>
        <taxon>Eukaryota</taxon>
        <taxon>Sar</taxon>
        <taxon>Alveolata</taxon>
        <taxon>Apicomplexa</taxon>
        <taxon>Aconoidasida</taxon>
        <taxon>Nephromycida</taxon>
        <taxon>Cardiosporidium</taxon>
    </lineage>
</organism>
<feature type="region of interest" description="Disordered" evidence="5">
    <location>
        <begin position="2198"/>
        <end position="2244"/>
    </location>
</feature>
<evidence type="ECO:0000256" key="4">
    <source>
        <dbReference type="PROSITE-ProRule" id="PRU00146"/>
    </source>
</evidence>
<feature type="compositionally biased region" description="Basic and acidic residues" evidence="5">
    <location>
        <begin position="1496"/>
        <end position="1505"/>
    </location>
</feature>
<dbReference type="Proteomes" id="UP000823046">
    <property type="component" value="Unassembled WGS sequence"/>
</dbReference>
<feature type="region of interest" description="Disordered" evidence="5">
    <location>
        <begin position="1478"/>
        <end position="1509"/>
    </location>
</feature>
<feature type="region of interest" description="Disordered" evidence="5">
    <location>
        <begin position="2936"/>
        <end position="2986"/>
    </location>
</feature>
<feature type="region of interest" description="Disordered" evidence="5">
    <location>
        <begin position="2772"/>
        <end position="2792"/>
    </location>
</feature>
<comment type="caution">
    <text evidence="7">The sequence shown here is derived from an EMBL/GenBank/DDBJ whole genome shotgun (WGS) entry which is preliminary data.</text>
</comment>
<protein>
    <submittedName>
        <fullName evidence="7">AP2 domain transcription factor AP2VIIa-7</fullName>
    </submittedName>
</protein>
<evidence type="ECO:0000313" key="7">
    <source>
        <dbReference type="EMBL" id="KAF8820941.1"/>
    </source>
</evidence>
<feature type="compositionally biased region" description="Pro residues" evidence="5">
    <location>
        <begin position="2772"/>
        <end position="2789"/>
    </location>
</feature>
<keyword evidence="1" id="KW-0479">Metal-binding</keyword>
<feature type="compositionally biased region" description="Polar residues" evidence="5">
    <location>
        <begin position="68"/>
        <end position="88"/>
    </location>
</feature>
<keyword evidence="3" id="KW-0862">Zinc</keyword>
<dbReference type="SMART" id="SM00249">
    <property type="entry name" value="PHD"/>
    <property type="match status" value="1"/>
</dbReference>
<feature type="compositionally biased region" description="Basic residues" evidence="5">
    <location>
        <begin position="2970"/>
        <end position="2983"/>
    </location>
</feature>
<dbReference type="InterPro" id="IPR001965">
    <property type="entry name" value="Znf_PHD"/>
</dbReference>
<dbReference type="EMBL" id="JADAQX010000267">
    <property type="protein sequence ID" value="KAF8820941.1"/>
    <property type="molecule type" value="Genomic_DNA"/>
</dbReference>
<dbReference type="InterPro" id="IPR019787">
    <property type="entry name" value="Znf_PHD-finger"/>
</dbReference>
<keyword evidence="8" id="KW-1185">Reference proteome</keyword>
<sequence>MDACNELRKTEDAMANLSPMERCTHFQHILDEEIFITQQEVVHYYAKNAVSSVERSFSSDGGGIADSDTASLDDSVIPSDNTSSQPLQSNTVILPQQGQEISLPSIKSFLITKHIKETALSLQLYDSSVVEKGASSSMEGAASSTVPPKSSIHHSISYRIIKTPRVMALLSPSAQQADVLSHGGNLSETSLINHEKFTEAENMKEITSPTITDFSHDFCTETGPFTLQTDTSGGEIHTHAENSPLLRKGYTINSCSISKNASIPLEKPATYSNSLAPHSTTVQANTSSIYFSTPSPQTFFPCPKFSIDLHQNGQSYSSISPSPSVLFIAEEKREAALSADLSDLCALAPSPTPFQFVLASNDENSLLFPESPFLMHDPYIEPWVHSNTFTSSCKNFSNEQETDARLFPHSLNEIQQYSGESVTLSASFSLNKGGMGKCAPWAASPFASLKRYPTNATPTAPLTPIFPPKNLYALSDKYPKYTQTTSFSPIKSKESFTTCHDPLVVDEAAFYSSSSTPIVSTPPSLIEYSIPIFHIYLPTLPSLNIPAAAFHPLNIEKELTPKICPFPSDAAKRVGVSSPCSPCYGNDSLISTEIKQPYSLHKNNEEIETLSPIPISNKDTQESSLVLSNQPSLISDILSESSVNNMRHPPCFPDPADAIETSSKALSGWLSKVDEHFSHFNCSLPLKKKHNVSNPASINDWTQEVIKCLSNGYFDSRLELTAITDLRNPFKYFSSPPEAPCWAVRFKPSAAPIPSTHTFPVLLGELIGEIKQSKHMTEKHGEAIHLRFSSLIDAPSNCTITHLKKSRWFLTSKRIFNILSFLKHFAFPEYFPSLPYSVNCQLHEIYVNGWPHILVTSIPGVSIQAEDLLVTDLGYAYTKAFQIIGMQKIFAEVLHYRQVFNCIPSASSNYKKFDPLLLSKKQKTSLCKICYAIKDGNGETSLIVCDSCHNAYHALCVGYSSLEIPDEALGWFCYRCIHAAQYIIKSYKNKAAFHTAQTLFDAEILSDNPILEDNGTSLPFSIKKNTPLHTSFERLSHNVNLDEASMSSLKPCKDCYTQFKKFELSLSHMGSLCRLQFLHLDPIYNAQTSISFQANCGVLMKNLADTIWNLKFQQKETVEKLDYYKQQLRKLLDALQNTQSLPENEEAITNKENDACSSEDPLSSSVEDTSMHQFSFNQMPPPHFIPSSLRPKGIYWSRPQCGWTVQFWKRNGQEALTIVKVSESSEIPFPSTLDMESSFKTVFSNVKDAYQQAIYLRTETYKHFLRKEAAIIQCKEGIRWIGATCKYRAFHRNVSASFSALSIGVKSAYQRAAAWLKKEQQRFQGANIKRNKASIKEKPRRFSTRLHWQEAPPPLLKHPSQLLPSSTLPSIPLKVSTIEKPISTRHKKAVYSQSAYIEACQAEAKSFRPFPLGIMWAATTARWFVVYKATDADRSKRMKTFSPSVWGSVAKAFHAACEFLDSVEPWPLVSRMNRHVTPSTQASLPLKLPSLKNHSPRLEQHKHNDSPPNKAILAWINESTLSEAMKAPLRTETEKHRKRHSPSAASANSSQSSRDSSPSTSSTSSISASTKSTQGSLSQTSRCLRAISALHFSTCSSKKVANSEQHCTIKDSQPLLQFADSSHKTTKKEVSPLLEENTPIQLLSFDSGSHMTSNTMNSTHLEKISPTSPRKVKKSSRKSKMPLCLLNEAKNTPFVSSSNLLQKRIYCPPFHFSDKSSDSVDSLISPFTKKNEEKVDNLVINSQIDPFPKNCSPVTGSASVEKVPYVFSMTIDSPASQLVASDALPDSIPNTTSLSLDQDLLKERNSSEVLQNPAANLANPITFVDVVVSPNTSLSDTSLSNSSPHTIAPTDTLSPTTITSNPSFLNIVTFSTTPADTEIFDTSSNLSSHATTSIDVSYQNTPPSNNSPPNSLCLPQKALTTQSDSANPGVPENVTTENMTPVLLTSTGNSEQKEFSPLPANFLQLSKELQTSWLTQQARILHPDPSHPLIQWVIHPECGWRVSFMDAGVRSTKHLFVSRHNWDVATTYRKACWYARYDFSNSSYELTKAAVTAQPYLAPSSLPSESSILHLLTTEVSMQGTHMPNSGSSNSAFEKCVTPLTHYREVQEKALTAALRKQFSHYAATYSNIKGIEWDDLSDAQWRVYAHGITKLFRVSLLKRPAVAVNEAHHLAVDFLKAKKRLSPLSVLSIKKRRRGSDLLSDSSTRRRPYPFAKDKNGFPKKRRALSSPASRNVNHPPRGILQKSNFPLRPRPLFYHKKNCSIQSSSSSQARHSCSLQPASKCAIVPSSTSRRLSHDRGRCSRLISRKVLNPSRRSHSFSHKADLAQISHDNPSYSSCFPRHSSHNEAAVFKVQDETQVFEIPSQLDPSIQKFHHSKAKIDPNPSSSCLSSLISSTRSCASVIDPTIEGKSFASKNEYYHYLREESKRYTSNPYVSYDASRKSLIVSLPKGLRKYFGVVRRGITAAAHDVEDFLRKHIKEYASMEAGSCLQFPTSSSLEKKYSTSLPMSSCSIEKRVDEPTSSTYSSKDTKIAGITTVMTSKSRAILKSDKLIAEALAVPPVEGLSFNKEMLSFQAMASNGNSKQFDTKRRGVAYAYQRGILFLEKHRESSKAKQICSKALLCNSDNSSPLSLKMVYDDDTPYFLEPSPQFKQAEKPATIGSDDHSVDPMENSTKPLTETAVPPLANLVSPQPFNTIKASEAHSIVVKSLNSSKADDCLSPIMSSLSNSAYPSIHSPKLSSFSPHSSCSSHASSPSLLSLSTHSLHPSCAPYPLPPSANSPPPSSPPLSPLQQSLAPKSLSLYVPLASTCSASPRIPSSVVDPPNIPSPETTRYIASPFPEPPLPSLCGIQINENDTIQSNTSSEVHPIISLPAAGDVEVPSESSRSSLCRLKGCEEEIENSAPLTTEMSDDVIPPLRYSCTRPLRRCTGKKMISSEDDYVPANNSEEEEDTSEDESEISCASSDDSPPRRRREAPGYKRRRTVSFSLKPSGDPLALGPLMSSEEMLTKEDLDDQIMMISEIVQMKKREHFFTNGVGPLLT</sequence>